<name>A0A1S3SN40_SALSA</name>
<evidence type="ECO:0000313" key="2">
    <source>
        <dbReference type="Proteomes" id="UP001652741"/>
    </source>
</evidence>
<accession>A0A1S3SN40</accession>
<feature type="region of interest" description="Disordered" evidence="1">
    <location>
        <begin position="133"/>
        <end position="210"/>
    </location>
</feature>
<dbReference type="RefSeq" id="XP_014065757.1">
    <property type="nucleotide sequence ID" value="XM_014210282.1"/>
</dbReference>
<protein>
    <submittedName>
        <fullName evidence="3 4">Uncharacterized protein LOC106610749 isoform X2</fullName>
    </submittedName>
</protein>
<evidence type="ECO:0000313" key="3">
    <source>
        <dbReference type="RefSeq" id="XP_014065756.1"/>
    </source>
</evidence>
<keyword evidence="2" id="KW-1185">Reference proteome</keyword>
<gene>
    <name evidence="3 4" type="primary">LOC106610749</name>
</gene>
<dbReference type="Proteomes" id="UP001652741">
    <property type="component" value="Chromosome ssa09"/>
</dbReference>
<evidence type="ECO:0000313" key="4">
    <source>
        <dbReference type="RefSeq" id="XP_014065757.1"/>
    </source>
</evidence>
<dbReference type="AlphaFoldDB" id="A0A1S3SN40"/>
<reference evidence="3 4" key="1">
    <citation type="submission" date="2025-04" db="UniProtKB">
        <authorList>
            <consortium name="RefSeq"/>
        </authorList>
    </citation>
    <scope>IDENTIFICATION</scope>
    <source>
        <tissue evidence="3 4">Muscle</tissue>
    </source>
</reference>
<dbReference type="GeneID" id="106610749"/>
<sequence length="237" mass="25791">MDCEDSASMSLPHHPDPERTESLGPDCNGGTLALLLEDCINLLGPNAESMKLEEDCEDISSLSLPHQHEPNIPLKWVTVLLEDCRKSLSPGCNSGAQWTLLPLKRVRVQVEDCRKKLGPNAQSIQVEVVDSRGSTYPAQDPLPHTGVKPHQHGELGENSSASTEHREISAPGELGENSSATDLKLKDADKTKRPHHCSQCGGSVRHRASFPETSPGLSYFNRDSPIAQEDKMVSSCV</sequence>
<dbReference type="RefSeq" id="XP_014065756.1">
    <property type="nucleotide sequence ID" value="XM_014210281.1"/>
</dbReference>
<proteinExistence type="predicted"/>
<feature type="region of interest" description="Disordered" evidence="1">
    <location>
        <begin position="1"/>
        <end position="25"/>
    </location>
</feature>
<evidence type="ECO:0000256" key="1">
    <source>
        <dbReference type="SAM" id="MobiDB-lite"/>
    </source>
</evidence>
<organism evidence="2 4">
    <name type="scientific">Salmo salar</name>
    <name type="common">Atlantic salmon</name>
    <dbReference type="NCBI Taxonomy" id="8030"/>
    <lineage>
        <taxon>Eukaryota</taxon>
        <taxon>Metazoa</taxon>
        <taxon>Chordata</taxon>
        <taxon>Craniata</taxon>
        <taxon>Vertebrata</taxon>
        <taxon>Euteleostomi</taxon>
        <taxon>Actinopterygii</taxon>
        <taxon>Neopterygii</taxon>
        <taxon>Teleostei</taxon>
        <taxon>Protacanthopterygii</taxon>
        <taxon>Salmoniformes</taxon>
        <taxon>Salmonidae</taxon>
        <taxon>Salmoninae</taxon>
        <taxon>Salmo</taxon>
    </lineage>
</organism>